<dbReference type="OrthoDB" id="9218575at2759"/>
<dbReference type="Proteomes" id="UP000233556">
    <property type="component" value="Unassembled WGS sequence"/>
</dbReference>
<sequence>MDPATSESRWEGQSHLQLHVFPVLRAPKLDIALQVESHESRVEGKNHFPRPAGHTSFDAAQDIVSLLGCEHTLPAHIQVFIYQYPQVLLGTAALNPFVPHPALISGVELTQVQNLALGLVEPHVVHTGTLPEPVQVPLGDIPSLRCVNCTTHLGAVCKLAEGALDPIAYVIDEDIKQCWSQYGSLTDTTCYQSPSGH</sequence>
<dbReference type="AlphaFoldDB" id="A0A2I0U8R1"/>
<dbReference type="EMBL" id="KZ505993">
    <property type="protein sequence ID" value="PKU42438.1"/>
    <property type="molecule type" value="Genomic_DNA"/>
</dbReference>
<accession>A0A2I0U8R1</accession>
<name>A0A2I0U8R1_LIMLA</name>
<organism evidence="1 2">
    <name type="scientific">Limosa lapponica baueri</name>
    <dbReference type="NCBI Taxonomy" id="1758121"/>
    <lineage>
        <taxon>Eukaryota</taxon>
        <taxon>Metazoa</taxon>
        <taxon>Chordata</taxon>
        <taxon>Craniata</taxon>
        <taxon>Vertebrata</taxon>
        <taxon>Euteleostomi</taxon>
        <taxon>Archelosauria</taxon>
        <taxon>Archosauria</taxon>
        <taxon>Dinosauria</taxon>
        <taxon>Saurischia</taxon>
        <taxon>Theropoda</taxon>
        <taxon>Coelurosauria</taxon>
        <taxon>Aves</taxon>
        <taxon>Neognathae</taxon>
        <taxon>Neoaves</taxon>
        <taxon>Charadriiformes</taxon>
        <taxon>Scolopacidae</taxon>
        <taxon>Limosa</taxon>
    </lineage>
</organism>
<gene>
    <name evidence="1" type="ORF">llap_7238</name>
</gene>
<reference evidence="2" key="1">
    <citation type="submission" date="2017-11" db="EMBL/GenBank/DDBJ databases">
        <authorList>
            <person name="Lima N.C."/>
            <person name="Parody-Merino A.M."/>
            <person name="Battley P.F."/>
            <person name="Fidler A.E."/>
            <person name="Prosdocimi F."/>
        </authorList>
    </citation>
    <scope>NUCLEOTIDE SEQUENCE [LARGE SCALE GENOMIC DNA]</scope>
</reference>
<evidence type="ECO:0000313" key="1">
    <source>
        <dbReference type="EMBL" id="PKU42438.1"/>
    </source>
</evidence>
<reference evidence="2" key="2">
    <citation type="submission" date="2017-12" db="EMBL/GenBank/DDBJ databases">
        <title>Genome sequence of the Bar-tailed Godwit (Limosa lapponica baueri).</title>
        <authorList>
            <person name="Lima N.C.B."/>
            <person name="Parody-Merino A.M."/>
            <person name="Battley P.F."/>
            <person name="Fidler A.E."/>
            <person name="Prosdocimi F."/>
        </authorList>
    </citation>
    <scope>NUCLEOTIDE SEQUENCE [LARGE SCALE GENOMIC DNA]</scope>
</reference>
<evidence type="ECO:0000313" key="2">
    <source>
        <dbReference type="Proteomes" id="UP000233556"/>
    </source>
</evidence>
<protein>
    <submittedName>
        <fullName evidence="1">Uncharacterized protein</fullName>
    </submittedName>
</protein>
<proteinExistence type="predicted"/>
<keyword evidence="2" id="KW-1185">Reference proteome</keyword>